<dbReference type="EMBL" id="LACI01000369">
    <property type="protein sequence ID" value="KJU86999.1"/>
    <property type="molecule type" value="Genomic_DNA"/>
</dbReference>
<evidence type="ECO:0000313" key="3">
    <source>
        <dbReference type="Proteomes" id="UP000033423"/>
    </source>
</evidence>
<feature type="domain" description="NYN" evidence="1">
    <location>
        <begin position="162"/>
        <end position="223"/>
    </location>
</feature>
<dbReference type="InterPro" id="IPR047140">
    <property type="entry name" value="LabA"/>
</dbReference>
<dbReference type="Gene3D" id="3.40.50.1010">
    <property type="entry name" value="5'-nuclease"/>
    <property type="match status" value="1"/>
</dbReference>
<dbReference type="GO" id="GO:0004540">
    <property type="term" value="F:RNA nuclease activity"/>
    <property type="evidence" value="ECO:0007669"/>
    <property type="project" value="InterPro"/>
</dbReference>
<reference evidence="2 3" key="1">
    <citation type="submission" date="2015-02" db="EMBL/GenBank/DDBJ databases">
        <title>Single-cell genomics of uncultivated deep-branching MTB reveals a conserved set of magnetosome genes.</title>
        <authorList>
            <person name="Kolinko S."/>
            <person name="Richter M."/>
            <person name="Glockner F.O."/>
            <person name="Brachmann A."/>
            <person name="Schuler D."/>
        </authorList>
    </citation>
    <scope>NUCLEOTIDE SEQUENCE [LARGE SCALE GENOMIC DNA]</scope>
    <source>
        <strain evidence="2">TM-1</strain>
    </source>
</reference>
<protein>
    <recommendedName>
        <fullName evidence="1">NYN domain-containing protein</fullName>
    </recommendedName>
</protein>
<dbReference type="Pfam" id="PF01936">
    <property type="entry name" value="NYN"/>
    <property type="match status" value="1"/>
</dbReference>
<organism evidence="2 3">
    <name type="scientific">Candidatus Magnetobacterium bavaricum</name>
    <dbReference type="NCBI Taxonomy" id="29290"/>
    <lineage>
        <taxon>Bacteria</taxon>
        <taxon>Pseudomonadati</taxon>
        <taxon>Nitrospirota</taxon>
        <taxon>Thermodesulfovibrionia</taxon>
        <taxon>Thermodesulfovibrionales</taxon>
        <taxon>Candidatus Magnetobacteriaceae</taxon>
        <taxon>Candidatus Magnetobacterium</taxon>
    </lineage>
</organism>
<evidence type="ECO:0000313" key="2">
    <source>
        <dbReference type="EMBL" id="KJU86999.1"/>
    </source>
</evidence>
<dbReference type="InterPro" id="IPR021139">
    <property type="entry name" value="NYN"/>
</dbReference>
<comment type="caution">
    <text evidence="2">The sequence shown here is derived from an EMBL/GenBank/DDBJ whole genome shotgun (WGS) entry which is preliminary data.</text>
</comment>
<dbReference type="Proteomes" id="UP000033423">
    <property type="component" value="Unassembled WGS sequence"/>
</dbReference>
<gene>
    <name evidence="2" type="ORF">MBAV_000808</name>
</gene>
<dbReference type="PANTHER" id="PTHR35458">
    <property type="entry name" value="SLR0755 PROTEIN"/>
    <property type="match status" value="1"/>
</dbReference>
<dbReference type="AlphaFoldDB" id="A0A0F3GYF4"/>
<name>A0A0F3GYF4_9BACT</name>
<accession>A0A0F3GYF4</accession>
<sequence>MDSLRTVIFVDGQNFRKNLTEFSFEPSNKGGGKAYRLDEKHFKWRGFFQGIIEKFELYTKTKHRLVRVYWYNAEAITPFKEDRTLIKEILHNYIGKFPKLTQDIIIELAKSWWEKERDYIQRAKDDIFDKIQTETDFLEFKYVGQYVVKPFSVYKFEKKSDGSYLYSGERQGEKGVDVGIVVDMISKMNYYDAAILISGDSDFLPVVRYIKDHLKQVYQFSIAQGVPPTINYLSPYLKSVVDMFQFFDEKDLLEKYVIMDKIPTPIQKEIKDRIAKLKNPQNPSSP</sequence>
<evidence type="ECO:0000259" key="1">
    <source>
        <dbReference type="Pfam" id="PF01936"/>
    </source>
</evidence>
<keyword evidence="3" id="KW-1185">Reference proteome</keyword>
<dbReference type="PANTHER" id="PTHR35458:SF8">
    <property type="entry name" value="SLR0650 PROTEIN"/>
    <property type="match status" value="1"/>
</dbReference>
<proteinExistence type="predicted"/>